<dbReference type="Pfam" id="PF04280">
    <property type="entry name" value="Tim44"/>
    <property type="match status" value="1"/>
</dbReference>
<feature type="region of interest" description="Disordered" evidence="1">
    <location>
        <begin position="29"/>
        <end position="82"/>
    </location>
</feature>
<comment type="caution">
    <text evidence="5">The sequence shown here is derived from an EMBL/GenBank/DDBJ whole genome shotgun (WGS) entry which is preliminary data.</text>
</comment>
<feature type="transmembrane region" description="Helical" evidence="2">
    <location>
        <begin position="124"/>
        <end position="145"/>
    </location>
</feature>
<evidence type="ECO:0000256" key="2">
    <source>
        <dbReference type="SAM" id="Phobius"/>
    </source>
</evidence>
<feature type="domain" description="Tim44-like" evidence="4">
    <location>
        <begin position="188"/>
        <end position="333"/>
    </location>
</feature>
<dbReference type="SMART" id="SM00978">
    <property type="entry name" value="Tim44"/>
    <property type="match status" value="1"/>
</dbReference>
<feature type="signal peptide" evidence="3">
    <location>
        <begin position="1"/>
        <end position="27"/>
    </location>
</feature>
<feature type="transmembrane region" description="Helical" evidence="2">
    <location>
        <begin position="87"/>
        <end position="112"/>
    </location>
</feature>
<dbReference type="RefSeq" id="WP_376801849.1">
    <property type="nucleotide sequence ID" value="NZ_DBNB01000040.1"/>
</dbReference>
<gene>
    <name evidence="5" type="ORF">A4S15_11860</name>
</gene>
<evidence type="ECO:0000256" key="1">
    <source>
        <dbReference type="SAM" id="MobiDB-lite"/>
    </source>
</evidence>
<dbReference type="Proteomes" id="UP000192872">
    <property type="component" value="Unassembled WGS sequence"/>
</dbReference>
<dbReference type="PANTHER" id="PTHR41542:SF1">
    <property type="entry name" value="BLL5807 PROTEIN"/>
    <property type="match status" value="1"/>
</dbReference>
<keyword evidence="2" id="KW-0812">Transmembrane</keyword>
<keyword evidence="2" id="KW-1133">Transmembrane helix</keyword>
<accession>A0A1W9HV39</accession>
<dbReference type="EMBL" id="LWDL01000020">
    <property type="protein sequence ID" value="OQW51299.1"/>
    <property type="molecule type" value="Genomic_DNA"/>
</dbReference>
<dbReference type="Gene3D" id="3.10.450.240">
    <property type="match status" value="1"/>
</dbReference>
<feature type="compositionally biased region" description="Low complexity" evidence="1">
    <location>
        <begin position="65"/>
        <end position="82"/>
    </location>
</feature>
<evidence type="ECO:0000313" key="5">
    <source>
        <dbReference type="EMBL" id="OQW51299.1"/>
    </source>
</evidence>
<dbReference type="InterPro" id="IPR032710">
    <property type="entry name" value="NTF2-like_dom_sf"/>
</dbReference>
<name>A0A1W9HV39_9HYPH</name>
<evidence type="ECO:0000256" key="3">
    <source>
        <dbReference type="SAM" id="SignalP"/>
    </source>
</evidence>
<dbReference type="STRING" id="1827387.A4S15_11860"/>
<feature type="compositionally biased region" description="Low complexity" evidence="1">
    <location>
        <begin position="35"/>
        <end position="58"/>
    </location>
</feature>
<sequence length="334" mass="34646">MRYVARFPMIVAALAMMATLVITSVDARPGGGNSSGSRGARTQSAPAPTSTAPTPQSTINRSVTQPQRPAQPGAQAPAAAQQRPGGLFGGLGGGLLGGLAAGFIGAGLFGLLSGSGLFSGLGSLSGFLGLLLQVGLIFIVVKLVMGMLRNRRMAAAGGPDMRSALGGNAGGQGHGSGQGYGAGLGAAAAARPQAMGPSDQLGLTKEDFDNFERLLTEIQLAYGREDVGALRPRTTPEMSAYFEQDIGNNEQKGVRNTIADVKLLQGDLSEAWREGTVEYATVAMRFSLVDQMVDRRSGHLVGGQAAPTEATELWTFRRDQQDGMRWVLSAIQQG</sequence>
<keyword evidence="2" id="KW-0472">Membrane</keyword>
<keyword evidence="3" id="KW-0732">Signal</keyword>
<protein>
    <recommendedName>
        <fullName evidence="4">Tim44-like domain-containing protein</fullName>
    </recommendedName>
</protein>
<reference evidence="5 6" key="1">
    <citation type="journal article" date="2017" name="Water Res.">
        <title>Comammox in drinking water systems.</title>
        <authorList>
            <person name="Wang Y."/>
            <person name="Ma L."/>
            <person name="Mao Y."/>
            <person name="Jiang X."/>
            <person name="Xia Y."/>
            <person name="Yu K."/>
            <person name="Li B."/>
            <person name="Zhang T."/>
        </authorList>
    </citation>
    <scope>NUCLEOTIDE SEQUENCE [LARGE SCALE GENOMIC DNA]</scope>
    <source>
        <strain evidence="5">SG_bin8</strain>
    </source>
</reference>
<dbReference type="AlphaFoldDB" id="A0A1W9HV39"/>
<proteinExistence type="predicted"/>
<dbReference type="PANTHER" id="PTHR41542">
    <property type="entry name" value="BLL5807 PROTEIN"/>
    <property type="match status" value="1"/>
</dbReference>
<feature type="chain" id="PRO_5012416327" description="Tim44-like domain-containing protein" evidence="3">
    <location>
        <begin position="28"/>
        <end position="334"/>
    </location>
</feature>
<organism evidence="5 6">
    <name type="scientific">Candidatus Raskinella chloraquaticus</name>
    <dbReference type="NCBI Taxonomy" id="1951219"/>
    <lineage>
        <taxon>Bacteria</taxon>
        <taxon>Pseudomonadati</taxon>
        <taxon>Pseudomonadota</taxon>
        <taxon>Alphaproteobacteria</taxon>
        <taxon>Hyphomicrobiales</taxon>
        <taxon>Phreatobacteraceae</taxon>
        <taxon>Candidatus Raskinella</taxon>
    </lineage>
</organism>
<evidence type="ECO:0000259" key="4">
    <source>
        <dbReference type="SMART" id="SM00978"/>
    </source>
</evidence>
<dbReference type="InterPro" id="IPR007379">
    <property type="entry name" value="Tim44-like_dom"/>
</dbReference>
<dbReference type="SUPFAM" id="SSF54427">
    <property type="entry name" value="NTF2-like"/>
    <property type="match status" value="1"/>
</dbReference>
<evidence type="ECO:0000313" key="6">
    <source>
        <dbReference type="Proteomes" id="UP000192872"/>
    </source>
</evidence>